<dbReference type="Pfam" id="PF00079">
    <property type="entry name" value="Serpin"/>
    <property type="match status" value="1"/>
</dbReference>
<dbReference type="InterPro" id="IPR000215">
    <property type="entry name" value="Serpin_fam"/>
</dbReference>
<dbReference type="PROSITE" id="PS00284">
    <property type="entry name" value="SERPIN"/>
    <property type="match status" value="1"/>
</dbReference>
<keyword evidence="1" id="KW-0646">Protease inhibitor</keyword>
<dbReference type="PANTHER" id="PTHR11461:SF372">
    <property type="entry name" value="ACCESSORY GLAND PROTEIN ACP76A-RELATED"/>
    <property type="match status" value="1"/>
</dbReference>
<dbReference type="InterPro" id="IPR023795">
    <property type="entry name" value="Serpin_CS"/>
</dbReference>
<dbReference type="InterPro" id="IPR042185">
    <property type="entry name" value="Serpin_sf_2"/>
</dbReference>
<dbReference type="Gene3D" id="3.30.497.10">
    <property type="entry name" value="Antithrombin, subunit I, domain 2"/>
    <property type="match status" value="1"/>
</dbReference>
<dbReference type="SUPFAM" id="SSF56574">
    <property type="entry name" value="Serpins"/>
    <property type="match status" value="1"/>
</dbReference>
<dbReference type="CDD" id="cd00172">
    <property type="entry name" value="serpin"/>
    <property type="match status" value="1"/>
</dbReference>
<dbReference type="InterPro" id="IPR023796">
    <property type="entry name" value="Serpin_dom"/>
</dbReference>
<dbReference type="GO" id="GO:0005615">
    <property type="term" value="C:extracellular space"/>
    <property type="evidence" value="ECO:0007669"/>
    <property type="project" value="InterPro"/>
</dbReference>
<evidence type="ECO:0000259" key="5">
    <source>
        <dbReference type="SMART" id="SM00093"/>
    </source>
</evidence>
<feature type="domain" description="Serpin" evidence="5">
    <location>
        <begin position="41"/>
        <end position="396"/>
    </location>
</feature>
<keyword evidence="2" id="KW-0722">Serine protease inhibitor</keyword>
<accession>A0A2K8JNT0</accession>
<dbReference type="PANTHER" id="PTHR11461">
    <property type="entry name" value="SERINE PROTEASE INHIBITOR, SERPIN"/>
    <property type="match status" value="1"/>
</dbReference>
<feature type="signal peptide" evidence="4">
    <location>
        <begin position="1"/>
        <end position="24"/>
    </location>
</feature>
<evidence type="ECO:0000256" key="4">
    <source>
        <dbReference type="SAM" id="SignalP"/>
    </source>
</evidence>
<dbReference type="EMBL" id="MF683385">
    <property type="protein sequence ID" value="ATU82526.1"/>
    <property type="molecule type" value="mRNA"/>
</dbReference>
<sequence>MARILIPGLLLAALAFSNFAFCKAYNNNSEVVAAANNKFATELYKLLARDAKGENVFFSPFSISLCMAMVYLMSEGETSMELAQVFHYSQNREELAISFQQALAQLDPSTISWANNLFIDDNFQVKKSYKDFVSKYLGAASENLDFKKSPEKSRTYINQWVSTNTKGKITNLLERGSIDAHTAMVLASVLYFKGEWLHGFKTSWTQKRDFQLLDGTKKKVEMMTAEHSDYGFADMDNAIAVQIPYKANQSMVIIMPKEYNGLQRLEDQLIGKDLFLNVVNKLYRGFEIQVTMPKFKIEDTFNLRGTLKEMGLNKIFTPGKAELTRGSDDPRLFLSGVYHKTAIETNEDGTVAAAATGAVSAALSAPLRVIIDRPFLFSVFDTQTKNIIFFGRMTKPNLQQGR</sequence>
<reference evidence="6" key="1">
    <citation type="journal article" date="2018" name="Cell. Mol. Life Sci.">
        <title>Giant fish-killing water bug reveals ancient and dynamic venom evolution in Heteroptera.</title>
        <authorList>
            <person name="Walker A.A."/>
            <person name="Hernandez-Vargas M.J."/>
            <person name="Corzo G."/>
            <person name="Fry B.G."/>
            <person name="King G.F."/>
        </authorList>
    </citation>
    <scope>NUCLEOTIDE SEQUENCE</scope>
</reference>
<dbReference type="InterPro" id="IPR036186">
    <property type="entry name" value="Serpin_sf"/>
</dbReference>
<dbReference type="InterPro" id="IPR042178">
    <property type="entry name" value="Serpin_sf_1"/>
</dbReference>
<organism evidence="6">
    <name type="scientific">Lethocerus distinctifemur</name>
    <dbReference type="NCBI Taxonomy" id="280095"/>
    <lineage>
        <taxon>Eukaryota</taxon>
        <taxon>Metazoa</taxon>
        <taxon>Ecdysozoa</taxon>
        <taxon>Arthropoda</taxon>
        <taxon>Hexapoda</taxon>
        <taxon>Insecta</taxon>
        <taxon>Pterygota</taxon>
        <taxon>Neoptera</taxon>
        <taxon>Paraneoptera</taxon>
        <taxon>Hemiptera</taxon>
        <taxon>Heteroptera</taxon>
        <taxon>Panheteroptera</taxon>
        <taxon>Nepomorpha</taxon>
        <taxon>Belostomatidae</taxon>
        <taxon>Lethocerinae</taxon>
        <taxon>Lethocerus</taxon>
    </lineage>
</organism>
<dbReference type="GO" id="GO:0004867">
    <property type="term" value="F:serine-type endopeptidase inhibitor activity"/>
    <property type="evidence" value="ECO:0007669"/>
    <property type="project" value="UniProtKB-KW"/>
</dbReference>
<proteinExistence type="evidence at transcript level"/>
<keyword evidence="4" id="KW-0732">Signal</keyword>
<dbReference type="AlphaFoldDB" id="A0A2K8JNT0"/>
<evidence type="ECO:0000256" key="1">
    <source>
        <dbReference type="ARBA" id="ARBA00022690"/>
    </source>
</evidence>
<dbReference type="SMART" id="SM00093">
    <property type="entry name" value="SERPIN"/>
    <property type="match status" value="1"/>
</dbReference>
<name>A0A2K8JNT0_9HEMI</name>
<evidence type="ECO:0000313" key="6">
    <source>
        <dbReference type="EMBL" id="ATU82526.1"/>
    </source>
</evidence>
<evidence type="ECO:0000256" key="3">
    <source>
        <dbReference type="RuleBase" id="RU000411"/>
    </source>
</evidence>
<feature type="chain" id="PRO_5014855886" evidence="4">
    <location>
        <begin position="25"/>
        <end position="402"/>
    </location>
</feature>
<evidence type="ECO:0000256" key="2">
    <source>
        <dbReference type="ARBA" id="ARBA00022900"/>
    </source>
</evidence>
<dbReference type="Gene3D" id="2.30.39.10">
    <property type="entry name" value="Alpha-1-antitrypsin, domain 1"/>
    <property type="match status" value="1"/>
</dbReference>
<protein>
    <submittedName>
        <fullName evidence="6">Venom serpin 6</fullName>
    </submittedName>
</protein>
<comment type="similarity">
    <text evidence="3">Belongs to the serpin family.</text>
</comment>